<evidence type="ECO:0000313" key="2">
    <source>
        <dbReference type="EMBL" id="QWV96494.1"/>
    </source>
</evidence>
<evidence type="ECO:0000256" key="1">
    <source>
        <dbReference type="SAM" id="SignalP"/>
    </source>
</evidence>
<evidence type="ECO:0000313" key="3">
    <source>
        <dbReference type="Proteomes" id="UP000683493"/>
    </source>
</evidence>
<gene>
    <name evidence="2" type="ORF">KP005_14080</name>
</gene>
<keyword evidence="1" id="KW-0732">Signal</keyword>
<dbReference type="EMBL" id="CP076724">
    <property type="protein sequence ID" value="QWV96494.1"/>
    <property type="molecule type" value="Genomic_DNA"/>
</dbReference>
<keyword evidence="3" id="KW-1185">Reference proteome</keyword>
<accession>A0ABX8JFZ7</accession>
<sequence>MIKRATVISAFLVAVIPATLVFADGLAGGGGGVMSTTDGAAGKVVETATAGEYTYVNLEKDGKTAWVACPVTKVNVGQQLAFTGCTPMMNFESKALNKTFGIIMFCGMPLSQAETELLSKKSTGSSGLVPEAKEKIIVEMVKAPNAYSIADLYQKSEELDKKTVVVTGKVMKVSQRIMGWNWLHLQDGTGTPLQKNNDLVVTTKELPKVGDVVTVSGTFARNRDFGSGYKYAVILESASLQK</sequence>
<organism evidence="2 3">
    <name type="scientific">Geomonas diazotrophica</name>
    <dbReference type="NCBI Taxonomy" id="2843197"/>
    <lineage>
        <taxon>Bacteria</taxon>
        <taxon>Pseudomonadati</taxon>
        <taxon>Thermodesulfobacteriota</taxon>
        <taxon>Desulfuromonadia</taxon>
        <taxon>Geobacterales</taxon>
        <taxon>Geobacteraceae</taxon>
        <taxon>Geomonas</taxon>
    </lineage>
</organism>
<reference evidence="2 3" key="1">
    <citation type="submission" date="2021-06" db="EMBL/GenBank/DDBJ databases">
        <title>Gemonas diversity in paddy soil.</title>
        <authorList>
            <person name="Liu G."/>
        </authorList>
    </citation>
    <scope>NUCLEOTIDE SEQUENCE [LARGE SCALE GENOMIC DNA]</scope>
    <source>
        <strain evidence="2 3">RG29</strain>
    </source>
</reference>
<name>A0ABX8JFZ7_9BACT</name>
<dbReference type="Proteomes" id="UP000683493">
    <property type="component" value="Chromosome"/>
</dbReference>
<proteinExistence type="predicted"/>
<protein>
    <submittedName>
        <fullName evidence="2">OB-fold nucleic acid binding domain-containing protein</fullName>
    </submittedName>
</protein>
<feature type="signal peptide" evidence="1">
    <location>
        <begin position="1"/>
        <end position="23"/>
    </location>
</feature>
<feature type="chain" id="PRO_5047270801" evidence="1">
    <location>
        <begin position="24"/>
        <end position="242"/>
    </location>
</feature>